<comment type="caution">
    <text evidence="2">The sequence shown here is derived from an EMBL/GenBank/DDBJ whole genome shotgun (WGS) entry which is preliminary data.</text>
</comment>
<evidence type="ECO:0000256" key="1">
    <source>
        <dbReference type="SAM" id="MobiDB-lite"/>
    </source>
</evidence>
<sequence>MGPLCPCPNSKKPMKKDPLRVETSSFSPLPTEFKRLLQVSRSRGGIREPGAD</sequence>
<accession>A0ABN9BU97</accession>
<proteinExistence type="predicted"/>
<evidence type="ECO:0000313" key="2">
    <source>
        <dbReference type="EMBL" id="CAI9551243.1"/>
    </source>
</evidence>
<gene>
    <name evidence="2" type="ORF">SPARVUS_LOCUS3710185</name>
</gene>
<dbReference type="EMBL" id="CATNWA010006022">
    <property type="protein sequence ID" value="CAI9551243.1"/>
    <property type="molecule type" value="Genomic_DNA"/>
</dbReference>
<reference evidence="2" key="1">
    <citation type="submission" date="2023-05" db="EMBL/GenBank/DDBJ databases">
        <authorList>
            <person name="Stuckert A."/>
        </authorList>
    </citation>
    <scope>NUCLEOTIDE SEQUENCE</scope>
</reference>
<keyword evidence="3" id="KW-1185">Reference proteome</keyword>
<name>A0ABN9BU97_9NEOB</name>
<protein>
    <submittedName>
        <fullName evidence="2">Uncharacterized protein</fullName>
    </submittedName>
</protein>
<dbReference type="Proteomes" id="UP001162483">
    <property type="component" value="Unassembled WGS sequence"/>
</dbReference>
<feature type="region of interest" description="Disordered" evidence="1">
    <location>
        <begin position="1"/>
        <end position="26"/>
    </location>
</feature>
<evidence type="ECO:0000313" key="3">
    <source>
        <dbReference type="Proteomes" id="UP001162483"/>
    </source>
</evidence>
<organism evidence="2 3">
    <name type="scientific">Staurois parvus</name>
    <dbReference type="NCBI Taxonomy" id="386267"/>
    <lineage>
        <taxon>Eukaryota</taxon>
        <taxon>Metazoa</taxon>
        <taxon>Chordata</taxon>
        <taxon>Craniata</taxon>
        <taxon>Vertebrata</taxon>
        <taxon>Euteleostomi</taxon>
        <taxon>Amphibia</taxon>
        <taxon>Batrachia</taxon>
        <taxon>Anura</taxon>
        <taxon>Neobatrachia</taxon>
        <taxon>Ranoidea</taxon>
        <taxon>Ranidae</taxon>
        <taxon>Staurois</taxon>
    </lineage>
</organism>